<keyword evidence="5 8" id="KW-0812">Transmembrane</keyword>
<proteinExistence type="predicted"/>
<keyword evidence="3" id="KW-0328">Glycosyltransferase</keyword>
<feature type="transmembrane region" description="Helical" evidence="8">
    <location>
        <begin position="83"/>
        <end position="103"/>
    </location>
</feature>
<feature type="transmembrane region" description="Helical" evidence="8">
    <location>
        <begin position="387"/>
        <end position="406"/>
    </location>
</feature>
<dbReference type="PANTHER" id="PTHR33908">
    <property type="entry name" value="MANNOSYLTRANSFERASE YKCB-RELATED"/>
    <property type="match status" value="1"/>
</dbReference>
<name>A0A2H0W9N3_9BACT</name>
<reference evidence="11" key="1">
    <citation type="submission" date="2017-09" db="EMBL/GenBank/DDBJ databases">
        <title>Depth-based differentiation of microbial function through sediment-hosted aquifers and enrichment of novel symbionts in the deep terrestrial subsurface.</title>
        <authorList>
            <person name="Probst A.J."/>
            <person name="Ladd B."/>
            <person name="Jarett J.K."/>
            <person name="Geller-Mcgrath D.E."/>
            <person name="Sieber C.M.K."/>
            <person name="Emerson J.B."/>
            <person name="Anantharaman K."/>
            <person name="Thomas B.C."/>
            <person name="Malmstrom R."/>
            <person name="Stieglmeier M."/>
            <person name="Klingl A."/>
            <person name="Woyke T."/>
            <person name="Ryan C.M."/>
            <person name="Banfield J.F."/>
        </authorList>
    </citation>
    <scope>NUCLEOTIDE SEQUENCE [LARGE SCALE GENOMIC DNA]</scope>
</reference>
<evidence type="ECO:0000256" key="2">
    <source>
        <dbReference type="ARBA" id="ARBA00022475"/>
    </source>
</evidence>
<keyword evidence="4" id="KW-0808">Transferase</keyword>
<evidence type="ECO:0000256" key="1">
    <source>
        <dbReference type="ARBA" id="ARBA00004651"/>
    </source>
</evidence>
<feature type="transmembrane region" description="Helical" evidence="8">
    <location>
        <begin position="354"/>
        <end position="375"/>
    </location>
</feature>
<evidence type="ECO:0000256" key="8">
    <source>
        <dbReference type="SAM" id="Phobius"/>
    </source>
</evidence>
<dbReference type="InterPro" id="IPR038731">
    <property type="entry name" value="RgtA/B/C-like"/>
</dbReference>
<keyword evidence="6 8" id="KW-1133">Transmembrane helix</keyword>
<comment type="subcellular location">
    <subcellularLocation>
        <location evidence="1">Cell membrane</location>
        <topology evidence="1">Multi-pass membrane protein</topology>
    </subcellularLocation>
</comment>
<comment type="caution">
    <text evidence="10">The sequence shown here is derived from an EMBL/GenBank/DDBJ whole genome shotgun (WGS) entry which is preliminary data.</text>
</comment>
<evidence type="ECO:0000313" key="10">
    <source>
        <dbReference type="EMBL" id="PIS09376.1"/>
    </source>
</evidence>
<organism evidence="10 11">
    <name type="scientific">Candidatus Beckwithbacteria bacterium CG10_big_fil_rev_8_21_14_0_10_34_10</name>
    <dbReference type="NCBI Taxonomy" id="1974495"/>
    <lineage>
        <taxon>Bacteria</taxon>
        <taxon>Candidatus Beckwithiibacteriota</taxon>
    </lineage>
</organism>
<feature type="transmembrane region" description="Helical" evidence="8">
    <location>
        <begin position="331"/>
        <end position="348"/>
    </location>
</feature>
<accession>A0A2H0W9N3</accession>
<evidence type="ECO:0000256" key="6">
    <source>
        <dbReference type="ARBA" id="ARBA00022989"/>
    </source>
</evidence>
<keyword evidence="7 8" id="KW-0472">Membrane</keyword>
<feature type="transmembrane region" description="Helical" evidence="8">
    <location>
        <begin position="139"/>
        <end position="155"/>
    </location>
</feature>
<dbReference type="GO" id="GO:0005886">
    <property type="term" value="C:plasma membrane"/>
    <property type="evidence" value="ECO:0007669"/>
    <property type="project" value="UniProtKB-SubCell"/>
</dbReference>
<evidence type="ECO:0000256" key="7">
    <source>
        <dbReference type="ARBA" id="ARBA00023136"/>
    </source>
</evidence>
<dbReference type="AlphaFoldDB" id="A0A2H0W9N3"/>
<dbReference type="GO" id="GO:0009103">
    <property type="term" value="P:lipopolysaccharide biosynthetic process"/>
    <property type="evidence" value="ECO:0007669"/>
    <property type="project" value="UniProtKB-ARBA"/>
</dbReference>
<evidence type="ECO:0000313" key="11">
    <source>
        <dbReference type="Proteomes" id="UP000230093"/>
    </source>
</evidence>
<protein>
    <recommendedName>
        <fullName evidence="9">Glycosyltransferase RgtA/B/C/D-like domain-containing protein</fullName>
    </recommendedName>
</protein>
<evidence type="ECO:0000256" key="5">
    <source>
        <dbReference type="ARBA" id="ARBA00022692"/>
    </source>
</evidence>
<feature type="transmembrane region" description="Helical" evidence="8">
    <location>
        <begin position="202"/>
        <end position="221"/>
    </location>
</feature>
<feature type="transmembrane region" description="Helical" evidence="8">
    <location>
        <begin position="228"/>
        <end position="246"/>
    </location>
</feature>
<feature type="transmembrane region" description="Helical" evidence="8">
    <location>
        <begin position="162"/>
        <end position="180"/>
    </location>
</feature>
<keyword evidence="2" id="KW-1003">Cell membrane</keyword>
<gene>
    <name evidence="10" type="ORF">COT75_01720</name>
</gene>
<feature type="transmembrane region" description="Helical" evidence="8">
    <location>
        <begin position="110"/>
        <end position="127"/>
    </location>
</feature>
<sequence>MDKMDKNIFEKISQKFFFCLKKINQSWFKTPLYIFVLVFVGFFLRGWNLGNNLHFAYDQGRDALVIQGLIEYGKPFLIGPTTGIQGVFLGPFFYYLILPFYFLGRGNPAIPALFLAFFSSLSIWFIYLLGKELFNEKAGKIAAFLLCFSSYAINFSRQLSNITPLIPMSLLIFLFLFKSFKGETKYFPLVGLLVGLSLQTELANAFFIALVVAIYSFIFVFKKITIKQIILTAVLFLITFFPQIVFDFRHEHLISRAVINNFVNDANKTSLEAVWKTRPAFIFRWLVDSLGVKLRFAKSQTILFFDLVFLVIVVLGSIFMMQKRKEEKKGLLLVFLWLFIPGISYLFYKGNYGLFFDYYLVSLFLPFFLMISYLLAKFFQGSKNSQIFAAFFLGIFFSANLGRQIVFLKPSEWGYSLFQLNQTVDYVLGALNPGEEIWVRPPNNQPTAYEYLFNLKTKKLGLPEVKFNQNSDEFFVIYEPDSFKERFEGWYLSLVKDKLLLEQREFGIIITERYSSK</sequence>
<evidence type="ECO:0000256" key="3">
    <source>
        <dbReference type="ARBA" id="ARBA00022676"/>
    </source>
</evidence>
<dbReference type="InterPro" id="IPR050297">
    <property type="entry name" value="LipidA_mod_glycosyltrf_83"/>
</dbReference>
<evidence type="ECO:0000256" key="4">
    <source>
        <dbReference type="ARBA" id="ARBA00022679"/>
    </source>
</evidence>
<dbReference type="Proteomes" id="UP000230093">
    <property type="component" value="Unassembled WGS sequence"/>
</dbReference>
<dbReference type="PANTHER" id="PTHR33908:SF11">
    <property type="entry name" value="MEMBRANE PROTEIN"/>
    <property type="match status" value="1"/>
</dbReference>
<dbReference type="GO" id="GO:0016763">
    <property type="term" value="F:pentosyltransferase activity"/>
    <property type="evidence" value="ECO:0007669"/>
    <property type="project" value="TreeGrafter"/>
</dbReference>
<feature type="transmembrane region" description="Helical" evidence="8">
    <location>
        <begin position="302"/>
        <end position="319"/>
    </location>
</feature>
<dbReference type="EMBL" id="PEZT01000010">
    <property type="protein sequence ID" value="PIS09376.1"/>
    <property type="molecule type" value="Genomic_DNA"/>
</dbReference>
<evidence type="ECO:0000259" key="9">
    <source>
        <dbReference type="Pfam" id="PF13231"/>
    </source>
</evidence>
<feature type="transmembrane region" description="Helical" evidence="8">
    <location>
        <begin position="30"/>
        <end position="47"/>
    </location>
</feature>
<dbReference type="Pfam" id="PF13231">
    <property type="entry name" value="PMT_2"/>
    <property type="match status" value="1"/>
</dbReference>
<feature type="domain" description="Glycosyltransferase RgtA/B/C/D-like" evidence="9">
    <location>
        <begin position="91"/>
        <end position="245"/>
    </location>
</feature>